<name>A0ABM4M8Z0_EQUPR</name>
<dbReference type="Pfam" id="PF24509">
    <property type="entry name" value="TXNDC16_2nd"/>
    <property type="match status" value="1"/>
</dbReference>
<dbReference type="InterPro" id="IPR057639">
    <property type="entry name" value="TXNDC16_N"/>
</dbReference>
<keyword evidence="5" id="KW-1185">Reference proteome</keyword>
<dbReference type="Pfam" id="PF24508">
    <property type="entry name" value="TXNDC16_N"/>
    <property type="match status" value="1"/>
</dbReference>
<organism evidence="5 6">
    <name type="scientific">Equus przewalskii</name>
    <name type="common">Przewalski's horse</name>
    <name type="synonym">Equus caballus przewalskii</name>
    <dbReference type="NCBI Taxonomy" id="9798"/>
    <lineage>
        <taxon>Eukaryota</taxon>
        <taxon>Metazoa</taxon>
        <taxon>Chordata</taxon>
        <taxon>Craniata</taxon>
        <taxon>Vertebrata</taxon>
        <taxon>Euteleostomi</taxon>
        <taxon>Mammalia</taxon>
        <taxon>Eutheria</taxon>
        <taxon>Laurasiatheria</taxon>
        <taxon>Perissodactyla</taxon>
        <taxon>Equidae</taxon>
        <taxon>Equus</taxon>
    </lineage>
</organism>
<dbReference type="GeneID" id="103540799"/>
<dbReference type="InterPro" id="IPR040090">
    <property type="entry name" value="TXNDC16"/>
</dbReference>
<feature type="domain" description="TXNDC16 second thioredoxin-like" evidence="3">
    <location>
        <begin position="132"/>
        <end position="251"/>
    </location>
</feature>
<reference evidence="6 7" key="1">
    <citation type="submission" date="2025-05" db="UniProtKB">
        <authorList>
            <consortium name="RefSeq"/>
        </authorList>
    </citation>
    <scope>IDENTIFICATION</scope>
    <source>
        <tissue evidence="6 7">Blood</tissue>
    </source>
</reference>
<dbReference type="PANTHER" id="PTHR22699:SF1">
    <property type="entry name" value="THIOREDOXIN DOMAIN-CONTAINING PROTEIN 16"/>
    <property type="match status" value="1"/>
</dbReference>
<feature type="domain" description="TXNDC16 N-terminal" evidence="2">
    <location>
        <begin position="28"/>
        <end position="131"/>
    </location>
</feature>
<feature type="region of interest" description="Disordered" evidence="1">
    <location>
        <begin position="710"/>
        <end position="737"/>
    </location>
</feature>
<protein>
    <submittedName>
        <fullName evidence="6 7">Thioredoxin domain-containing protein 16 isoform X2</fullName>
    </submittedName>
</protein>
<evidence type="ECO:0000313" key="6">
    <source>
        <dbReference type="RefSeq" id="XP_070449167.1"/>
    </source>
</evidence>
<evidence type="ECO:0000259" key="4">
    <source>
        <dbReference type="Pfam" id="PF24510"/>
    </source>
</evidence>
<evidence type="ECO:0000259" key="2">
    <source>
        <dbReference type="Pfam" id="PF24508"/>
    </source>
</evidence>
<evidence type="ECO:0000256" key="1">
    <source>
        <dbReference type="SAM" id="MobiDB-lite"/>
    </source>
</evidence>
<dbReference type="InterPro" id="IPR036249">
    <property type="entry name" value="Thioredoxin-like_sf"/>
</dbReference>
<dbReference type="InterPro" id="IPR057645">
    <property type="entry name" value="TXNDC16_3rd"/>
</dbReference>
<proteinExistence type="predicted"/>
<evidence type="ECO:0000313" key="7">
    <source>
        <dbReference type="RefSeq" id="XP_070449168.1"/>
    </source>
</evidence>
<sequence>MMSSSFSACRVGFSFVMMNIFYKSVGDSLPELSPQKYFNTLQPGKASLAYFCQANSPSPSIFLEELNEAVKPLQNYGISVAKVNCVKEETSRYCGKEKDLMKAYLFRGNVLLREFPTDTLFDVNAIVAHVLFALLFNEVKYITTLEDLQNMENALKGKADIAFSYVRAVGTPEHRAVMEAAFVYGTTYQFVLTTEIALLESIGAKDIEYAHLYFFHCKVVLDLTQLCRRTLMEQPLTTLNIHQFIKTMEAPLLTEVAEDPQQVSTVHLQLGLPLVFIVSQQATYEADRRTAEWVAWRLLGKAGVLLLMRDSLAVDIPQHTNVIFKREERVPVEFLVLHDIDLIVSHVENNMHIEEIQEGEDEDHDMEDPDIDIQDDEVAETVHRDRKRQLPLELTVELTEETFNATVMASDSIVLFYAGWQAVSMAFLQSYIDVAIKLKVIYSSSNRISCPVNITSVQEAEEYLSGELYQDLLSYSSGPVLGLFSPTMTTAKEDFTEAGNYLRGCVITGIYSEEDVLILSNKYAATLPALLLARHKGGKIESIPLANTHAEDIVQIIKNAFLETFPEITVENLPTYLRLQKPLLILFSDGSIIPQYKKAILTLVKEKHLDSLTPCWLNLKNTPVGRGILQAYFDTLPPLPLLVVVNLHSGGQVFAFPSDQAISEQNLLLWLKKLEAGLESHITILPAQEWKPPLPAYDFLSMMEAAASRHSARKGPEYMKETGVQESDEEQHEDKSAIRKELTETLRIKHWNRSNWFKEAEKSSRHDKEL</sequence>
<evidence type="ECO:0000313" key="5">
    <source>
        <dbReference type="Proteomes" id="UP001652662"/>
    </source>
</evidence>
<dbReference type="Pfam" id="PF24510">
    <property type="entry name" value="TXNDC16_3rd"/>
    <property type="match status" value="1"/>
</dbReference>
<dbReference type="PANTHER" id="PTHR22699">
    <property type="entry name" value="THIOREDOXIN DOMAIN-CONTAINING PROTEIN 16"/>
    <property type="match status" value="1"/>
</dbReference>
<dbReference type="RefSeq" id="XP_070449167.1">
    <property type="nucleotide sequence ID" value="XM_070593066.1"/>
</dbReference>
<dbReference type="SUPFAM" id="SSF52833">
    <property type="entry name" value="Thioredoxin-like"/>
    <property type="match status" value="1"/>
</dbReference>
<dbReference type="Pfam" id="PF13848">
    <property type="entry name" value="Thioredoxin_6"/>
    <property type="match status" value="1"/>
</dbReference>
<evidence type="ECO:0000259" key="3">
    <source>
        <dbReference type="Pfam" id="PF24509"/>
    </source>
</evidence>
<gene>
    <name evidence="6 7" type="primary">TXNDC16</name>
</gene>
<dbReference type="Proteomes" id="UP001652662">
    <property type="component" value="Chromosome 25"/>
</dbReference>
<feature type="domain" description="TXNDC16 third thioredoxin-like" evidence="4">
    <location>
        <begin position="252"/>
        <end position="341"/>
    </location>
</feature>
<accession>A0ABM4M8Z0</accession>
<dbReference type="RefSeq" id="XP_070449168.1">
    <property type="nucleotide sequence ID" value="XM_070593067.1"/>
</dbReference>
<dbReference type="InterPro" id="IPR057642">
    <property type="entry name" value="TXNDC16_2nd"/>
</dbReference>